<evidence type="ECO:0000313" key="3">
    <source>
        <dbReference type="Proteomes" id="UP000028631"/>
    </source>
</evidence>
<keyword evidence="1" id="KW-0472">Membrane</keyword>
<feature type="transmembrane region" description="Helical" evidence="1">
    <location>
        <begin position="151"/>
        <end position="171"/>
    </location>
</feature>
<accession>A0A085VI39</accession>
<dbReference type="EMBL" id="JPQU01000037">
    <property type="protein sequence ID" value="KFE55102.1"/>
    <property type="molecule type" value="Genomic_DNA"/>
</dbReference>
<dbReference type="Proteomes" id="UP000028631">
    <property type="component" value="Unassembled WGS sequence"/>
</dbReference>
<feature type="transmembrane region" description="Helical" evidence="1">
    <location>
        <begin position="68"/>
        <end position="92"/>
    </location>
</feature>
<protein>
    <submittedName>
        <fullName evidence="2">Membrane protein</fullName>
    </submittedName>
</protein>
<name>A0A085VI39_PSESX</name>
<evidence type="ECO:0000256" key="1">
    <source>
        <dbReference type="SAM" id="Phobius"/>
    </source>
</evidence>
<keyword evidence="1" id="KW-0812">Transmembrane</keyword>
<comment type="caution">
    <text evidence="2">The sequence shown here is derived from an EMBL/GenBank/DDBJ whole genome shotgun (WGS) entry which is preliminary data.</text>
</comment>
<keyword evidence="1" id="KW-1133">Transmembrane helix</keyword>
<gene>
    <name evidence="2" type="ORF">IV01_13605</name>
</gene>
<dbReference type="AlphaFoldDB" id="A0A085VI39"/>
<evidence type="ECO:0000313" key="2">
    <source>
        <dbReference type="EMBL" id="KFE55102.1"/>
    </source>
</evidence>
<keyword evidence="3" id="KW-1185">Reference proteome</keyword>
<sequence>MTSPEAFHEESEQEIRIFASAKERLDFYRNEIHFETTNLSSRTNAYLSAQAFLVIAYASSMANLNPQWGVIFTLVVPVMLAIFGVVSSLMAWPGIKAACDIIDHWYLKQSGLLRSDPVIGQAYDDSPLFSSWESTDIGHKTALLFSKRTPWMFFVFWLCLGVFAVLVHFIYPVV</sequence>
<proteinExistence type="predicted"/>
<reference evidence="2 3" key="1">
    <citation type="submission" date="2014-07" db="EMBL/GenBank/DDBJ databases">
        <title>Draft Genome Sequences of Environmental Pseudomonas syringae strains.</title>
        <authorList>
            <person name="Baltrus D.A."/>
            <person name="Berge O."/>
            <person name="Morris C."/>
        </authorList>
    </citation>
    <scope>NUCLEOTIDE SEQUENCE [LARGE SCALE GENOMIC DNA]</scope>
    <source>
        <strain evidence="2 3">GAW0119</strain>
    </source>
</reference>
<dbReference type="PATRIC" id="fig|317.175.peg.2828"/>
<organism evidence="2 3">
    <name type="scientific">Pseudomonas syringae</name>
    <dbReference type="NCBI Taxonomy" id="317"/>
    <lineage>
        <taxon>Bacteria</taxon>
        <taxon>Pseudomonadati</taxon>
        <taxon>Pseudomonadota</taxon>
        <taxon>Gammaproteobacteria</taxon>
        <taxon>Pseudomonadales</taxon>
        <taxon>Pseudomonadaceae</taxon>
        <taxon>Pseudomonas</taxon>
    </lineage>
</organism>